<reference evidence="1 2" key="1">
    <citation type="submission" date="2020-09" db="EMBL/GenBank/DDBJ databases">
        <title>De no assembly of potato wild relative species, Solanum commersonii.</title>
        <authorList>
            <person name="Cho K."/>
        </authorList>
    </citation>
    <scope>NUCLEOTIDE SEQUENCE [LARGE SCALE GENOMIC DNA]</scope>
    <source>
        <strain evidence="1">LZ3.2</strain>
        <tissue evidence="1">Leaf</tissue>
    </source>
</reference>
<proteinExistence type="predicted"/>
<sequence>MMNGEGSFYLHLKRNMIIVCDIAMDVEIALLKVLDIFSIEYDFSCLIPQLVHLRYVSARNEEIYKP</sequence>
<dbReference type="Proteomes" id="UP000824120">
    <property type="component" value="Chromosome 4"/>
</dbReference>
<protein>
    <submittedName>
        <fullName evidence="1">Uncharacterized protein</fullName>
    </submittedName>
</protein>
<name>A0A9J5ZGW1_SOLCO</name>
<gene>
    <name evidence="1" type="ORF">H5410_022021</name>
</gene>
<keyword evidence="2" id="KW-1185">Reference proteome</keyword>
<evidence type="ECO:0000313" key="1">
    <source>
        <dbReference type="EMBL" id="KAG5610740.1"/>
    </source>
</evidence>
<evidence type="ECO:0000313" key="2">
    <source>
        <dbReference type="Proteomes" id="UP000824120"/>
    </source>
</evidence>
<organism evidence="1 2">
    <name type="scientific">Solanum commersonii</name>
    <name type="common">Commerson's wild potato</name>
    <name type="synonym">Commerson's nightshade</name>
    <dbReference type="NCBI Taxonomy" id="4109"/>
    <lineage>
        <taxon>Eukaryota</taxon>
        <taxon>Viridiplantae</taxon>
        <taxon>Streptophyta</taxon>
        <taxon>Embryophyta</taxon>
        <taxon>Tracheophyta</taxon>
        <taxon>Spermatophyta</taxon>
        <taxon>Magnoliopsida</taxon>
        <taxon>eudicotyledons</taxon>
        <taxon>Gunneridae</taxon>
        <taxon>Pentapetalae</taxon>
        <taxon>asterids</taxon>
        <taxon>lamiids</taxon>
        <taxon>Solanales</taxon>
        <taxon>Solanaceae</taxon>
        <taxon>Solanoideae</taxon>
        <taxon>Solaneae</taxon>
        <taxon>Solanum</taxon>
    </lineage>
</organism>
<dbReference type="EMBL" id="JACXVP010000004">
    <property type="protein sequence ID" value="KAG5610740.1"/>
    <property type="molecule type" value="Genomic_DNA"/>
</dbReference>
<dbReference type="AlphaFoldDB" id="A0A9J5ZGW1"/>
<comment type="caution">
    <text evidence="1">The sequence shown here is derived from an EMBL/GenBank/DDBJ whole genome shotgun (WGS) entry which is preliminary data.</text>
</comment>
<accession>A0A9J5ZGW1</accession>